<evidence type="ECO:0000313" key="2">
    <source>
        <dbReference type="Proteomes" id="UP001242313"/>
    </source>
</evidence>
<dbReference type="EMBL" id="JAUSUN010000012">
    <property type="protein sequence ID" value="MDQ0414060.1"/>
    <property type="molecule type" value="Genomic_DNA"/>
</dbReference>
<accession>A0ABU0FW58</accession>
<name>A0ABU0FW58_9BACI</name>
<proteinExistence type="predicted"/>
<evidence type="ECO:0000313" key="1">
    <source>
        <dbReference type="EMBL" id="MDQ0414060.1"/>
    </source>
</evidence>
<dbReference type="RefSeq" id="WP_307191910.1">
    <property type="nucleotide sequence ID" value="NZ_JAUSUN010000012.1"/>
</dbReference>
<gene>
    <name evidence="1" type="ORF">J2S25_002267</name>
</gene>
<dbReference type="Proteomes" id="UP001242313">
    <property type="component" value="Unassembled WGS sequence"/>
</dbReference>
<keyword evidence="2" id="KW-1185">Reference proteome</keyword>
<comment type="caution">
    <text evidence="1">The sequence shown here is derived from an EMBL/GenBank/DDBJ whole genome shotgun (WGS) entry which is preliminary data.</text>
</comment>
<protein>
    <submittedName>
        <fullName evidence="1">Uncharacterized protein</fullName>
    </submittedName>
</protein>
<organism evidence="1 2">
    <name type="scientific">Mesobacillus stamsii</name>
    <dbReference type="NCBI Taxonomy" id="225347"/>
    <lineage>
        <taxon>Bacteria</taxon>
        <taxon>Bacillati</taxon>
        <taxon>Bacillota</taxon>
        <taxon>Bacilli</taxon>
        <taxon>Bacillales</taxon>
        <taxon>Bacillaceae</taxon>
        <taxon>Mesobacillus</taxon>
    </lineage>
</organism>
<reference evidence="1 2" key="1">
    <citation type="submission" date="2023-07" db="EMBL/GenBank/DDBJ databases">
        <title>Genomic Encyclopedia of Type Strains, Phase IV (KMG-IV): sequencing the most valuable type-strain genomes for metagenomic binning, comparative biology and taxonomic classification.</title>
        <authorList>
            <person name="Goeker M."/>
        </authorList>
    </citation>
    <scope>NUCLEOTIDE SEQUENCE [LARGE SCALE GENOMIC DNA]</scope>
    <source>
        <strain evidence="1 2">DSM 19598</strain>
    </source>
</reference>
<sequence>MEVKSFTLEVGAMNYGFHLDDIIGLELLQEMQAIINMGMLTLDRNK</sequence>